<reference evidence="3" key="1">
    <citation type="submission" date="2021-01" db="EMBL/GenBank/DDBJ databases">
        <authorList>
            <person name="Corre E."/>
            <person name="Pelletier E."/>
            <person name="Niang G."/>
            <person name="Scheremetjew M."/>
            <person name="Finn R."/>
            <person name="Kale V."/>
            <person name="Holt S."/>
            <person name="Cochrane G."/>
            <person name="Meng A."/>
            <person name="Brown T."/>
            <person name="Cohen L."/>
        </authorList>
    </citation>
    <scope>NUCLEOTIDE SEQUENCE</scope>
    <source>
        <strain evidence="3">LB1974</strain>
    </source>
</reference>
<dbReference type="PANTHER" id="PTHR22796:SF1">
    <property type="entry name" value="VWFA DOMAIN-CONTAINING PROTEIN"/>
    <property type="match status" value="1"/>
</dbReference>
<dbReference type="CDD" id="cd00198">
    <property type="entry name" value="vWFA"/>
    <property type="match status" value="1"/>
</dbReference>
<feature type="compositionally biased region" description="Polar residues" evidence="1">
    <location>
        <begin position="145"/>
        <end position="160"/>
    </location>
</feature>
<dbReference type="PANTHER" id="PTHR22796">
    <property type="entry name" value="URG4-RELATED"/>
    <property type="match status" value="1"/>
</dbReference>
<accession>A0A7S4LNK2</accession>
<gene>
    <name evidence="3" type="ORF">OMAR00294_LOCUS536</name>
</gene>
<dbReference type="InterPro" id="IPR002035">
    <property type="entry name" value="VWF_A"/>
</dbReference>
<name>A0A7S4LNK2_OXYMA</name>
<feature type="region of interest" description="Disordered" evidence="1">
    <location>
        <begin position="50"/>
        <end position="93"/>
    </location>
</feature>
<dbReference type="SUPFAM" id="SSF52540">
    <property type="entry name" value="P-loop containing nucleoside triphosphate hydrolases"/>
    <property type="match status" value="1"/>
</dbReference>
<feature type="region of interest" description="Disordered" evidence="1">
    <location>
        <begin position="128"/>
        <end position="196"/>
    </location>
</feature>
<feature type="domain" description="VWFA" evidence="2">
    <location>
        <begin position="2131"/>
        <end position="2252"/>
    </location>
</feature>
<dbReference type="Gene3D" id="3.40.50.300">
    <property type="entry name" value="P-loop containing nucleotide triphosphate hydrolases"/>
    <property type="match status" value="1"/>
</dbReference>
<sequence length="2339" mass="256121">MGNNCCSTDPVESEITAGRSGETATGSAEAPLGKFVDAKPAVTARDWTDECQAARPPEVTGSSTAAESSRAQSRSPALGSPMETPSTTRIRGEDTVVSGASEPLSTADAGWSFSAFLATVPSMQDVLPTMAGESEPPEEVAVHHNSLQASQPTRPTNGNPPSDRHGSAARRSTRTGSTVLPPASEPLPTANGGGSLPEFVPRAVQEVFPSPTAEATVDPQYETRRIFCLVELVYEEHQSGSIRKVMHHIRDSVAFCKTIRSGAANLAPNGAVSLDLDSITESLPIRGIIGERQGIQRVLAHQGLGDAVRELPASPIAAGLFVVRHNGELLLICWPEEAGFFSSRAARSFVNHLMQATPHISWLLTPEDLVELRHRRAHPEDEQDRAERFKEFEMEVVQDETNSFSIGELHVATMPKEAMVYLRRGVDRPSLVGVSDCEVVTQKKDVLVRDGKCIADLSQFSLALSPDLSLQTMFLLIEKVRPERAREIYKQLTLEKSKAKAPPPTRLLLNALADHMWHSGQYATEYMYLFHNAQICAFCASFRRICHCPRPSCIGCKKEINISAATDCLRTKEGWLHRQCNRGAVEAKPGGDHVVALRKHLQQSVGGLLGVWQSGQATMQVACSGAQVQVVVAAAGADEQRFKLSFVRVGADGAWIVNTTAEVRSVAPTTMAWFNAAAQAAVQAVSSLVSTIATIKMAGQDLVEIACQSDSVLAGAWQRVQGAFDWILDGVDCAAAAATLRQAFEYSQRNVGNGRSGTPQSRAAAFLAADRHQRSSRLAAGVGPQQIQLGPAYSKLLAELQFVSAKDLHDTVFPRLSVAVKCFAAACNIDEQLAQHHNQQVFRTAEQRAKHALMEAGLKDEAGTIEFTGRRDNPPAEVWGQILLPARAQRTMTAVGVHGRQDASVAWSCHQPAASPSAKLMLASRYSTDCLVVVEQDGPHVHVRTGPAMQSLVDACRLTLDLDLACFSEKARILALVGRRPRQDDAAQRETVLVVLHSDEDSMKKFVKLSEVTLSDYVDFRPRTVHCSPVDKTVYVVSDSKLLIHDYVKVVSKLRPLPEGNHIWSWLGLRYQVLFMACGPGDTPESLVAVHLSESSVVARQPIPAEVADAVMHARSTVDVLEFAKGESMVDNLCVADAKNGRFLVWQLDIRVASVHNDWVQIQDALHAVVKHREIPFDLVYDVLTHFAIVPCIVEDVPQPKWTFQFVVQGASEQGDLECVSEACEVCMSKLEERSGKPGRDTLRLECCLLSDDGNQFKSIPAKDSRCLGSMLRTLISSVPIQVARAEKDGIIVFQDGARQPTSHFSNAEDLMAHIRFGMFEPLLLEAKKNVFVVSSMGKQSTGKSFLLNHFLGTAFDVSGDRCTDGVWLSVKQVGDRTYVALDFEGLGTSERRPQEDMLLSLLNAAVSRMTIFRTDMSWDDFTLSLFRRMQAGADLLPKDDPDLFRGPFVIALKDIETKPEEVNKEFMSKIGTMCRDTKVPFLDVFYHKQLKVVAFENMTNPLYFKRLKDLKKRLEICTPYAGGGAFVLNLKLIMSKIAVLDWTPTSEAKLGQRVSRIHATLPTALCRGGAGAANDLGELVCLQSNAVVLAEPSGDAVVDGISDLGLILAEEKGGCPDFTQDVMAALIATIQAALALSEPGSQHNRSRIVVVLDALVQRRCKKTRAWLQSCVSGLEGKQKIQDLVREVGNKLVMLQDRCKLCVAQCSQCALGCMLPGGHSSGAAPDHNCGTDHVCKHKCLFCDDTCSAFAGHTGKHSCGNKEHVCGEPCVHSGSRNCRSVCTKEPGHSGDEHHCGTEVHYCANKCSLPACKQLCNELAGTPHDVCACKENHCTLKCSFKNCTHPCANDDHFHSMYPDDEGCLCKNAHRCEEQCQEAGWCKIEAEQVMGKKTFKGKYNEFEYSISTVERGLRLQCCFEIPAGLRSKEHRHVHSLTDGVVHYCEDRCPMCKYVCRKPSGHPGDHRTGHGNMRDMKFVCVDDEQTVGEHRYAAGETAEAELCHLYCSGRGRGHLHVLPCADLDRSGGCAAACDDQRRHAVYKYEPNPNERRDELTCEAFWKHIGWENPIATEERAEFRKCNHYCGHPSHHGDSERSWCLEAMMHKPVPWQPESSISKDGHRFACKHEEAVPIRIVVAIDCSGSMSDGPCPNRQPFASWNNNRLGCALAAFDEFMERRAKDSPTDVVTIIGFQNRIIHCGDVAVRDVERRRLILGSLQVGGGTDFACAIGKVREVLTANNPPGKNGKVLVLFLSDGGDRFPREQISSLVQLCQSNAWDLRFHALQFPFGSVHASLAQMVDTVKTMNTKFSQASSACACQGDIQLQDTMHGVVMSLGANLGGVL</sequence>
<dbReference type="EMBL" id="HBJB01000613">
    <property type="protein sequence ID" value="CAE0840544.1"/>
    <property type="molecule type" value="Transcribed_RNA"/>
</dbReference>
<feature type="region of interest" description="Disordered" evidence="1">
    <location>
        <begin position="1"/>
        <end position="32"/>
    </location>
</feature>
<evidence type="ECO:0000313" key="3">
    <source>
        <dbReference type="EMBL" id="CAE0840544.1"/>
    </source>
</evidence>
<protein>
    <recommendedName>
        <fullName evidence="2">VWFA domain-containing protein</fullName>
    </recommendedName>
</protein>
<dbReference type="Gene3D" id="3.40.50.410">
    <property type="entry name" value="von Willebrand factor, type A domain"/>
    <property type="match status" value="1"/>
</dbReference>
<evidence type="ECO:0000256" key="1">
    <source>
        <dbReference type="SAM" id="MobiDB-lite"/>
    </source>
</evidence>
<organism evidence="3">
    <name type="scientific">Oxyrrhis marina</name>
    <name type="common">Dinoflagellate</name>
    <dbReference type="NCBI Taxonomy" id="2969"/>
    <lineage>
        <taxon>Eukaryota</taxon>
        <taxon>Sar</taxon>
        <taxon>Alveolata</taxon>
        <taxon>Dinophyceae</taxon>
        <taxon>Oxyrrhinales</taxon>
        <taxon>Oxyrrhinaceae</taxon>
        <taxon>Oxyrrhis</taxon>
    </lineage>
</organism>
<dbReference type="InterPro" id="IPR036465">
    <property type="entry name" value="vWFA_dom_sf"/>
</dbReference>
<dbReference type="Pfam" id="PF13519">
    <property type="entry name" value="VWA_2"/>
    <property type="match status" value="1"/>
</dbReference>
<feature type="compositionally biased region" description="Polar residues" evidence="1">
    <location>
        <begin position="60"/>
        <end position="75"/>
    </location>
</feature>
<dbReference type="InterPro" id="IPR027417">
    <property type="entry name" value="P-loop_NTPase"/>
</dbReference>
<evidence type="ECO:0000259" key="2">
    <source>
        <dbReference type="Pfam" id="PF13519"/>
    </source>
</evidence>
<dbReference type="SUPFAM" id="SSF53300">
    <property type="entry name" value="vWA-like"/>
    <property type="match status" value="1"/>
</dbReference>
<proteinExistence type="predicted"/>